<dbReference type="EMBL" id="HG719640">
    <property type="protein sequence ID" value="CDJ58422.1"/>
    <property type="molecule type" value="Genomic_DNA"/>
</dbReference>
<accession>U6M2F8</accession>
<dbReference type="GeneID" id="25339035"/>
<evidence type="ECO:0000313" key="3">
    <source>
        <dbReference type="Proteomes" id="UP000030763"/>
    </source>
</evidence>
<feature type="compositionally biased region" description="Low complexity" evidence="1">
    <location>
        <begin position="1"/>
        <end position="12"/>
    </location>
</feature>
<evidence type="ECO:0000313" key="2">
    <source>
        <dbReference type="EMBL" id="CDJ58422.1"/>
    </source>
</evidence>
<reference evidence="2" key="1">
    <citation type="submission" date="2013-10" db="EMBL/GenBank/DDBJ databases">
        <title>Genomic analysis of the causative agents of coccidiosis in chickens.</title>
        <authorList>
            <person name="Reid A.J."/>
            <person name="Blake D."/>
            <person name="Billington K."/>
            <person name="Browne H."/>
            <person name="Dunn M."/>
            <person name="Hung S."/>
            <person name="Kawahara F."/>
            <person name="Miranda-Saavedra D."/>
            <person name="Mourier T."/>
            <person name="Nagra H."/>
            <person name="Otto T.D."/>
            <person name="Rawlings N."/>
            <person name="Sanchez A."/>
            <person name="Sanders M."/>
            <person name="Subramaniam C."/>
            <person name="Tay Y."/>
            <person name="Dear P."/>
            <person name="Doerig C."/>
            <person name="Gruber A."/>
            <person name="Parkinson J."/>
            <person name="Shirley M."/>
            <person name="Wan K.L."/>
            <person name="Berriman M."/>
            <person name="Tomley F."/>
            <person name="Pain A."/>
        </authorList>
    </citation>
    <scope>NUCLEOTIDE SEQUENCE [LARGE SCALE GENOMIC DNA]</scope>
    <source>
        <strain evidence="2">Weybridge</strain>
    </source>
</reference>
<dbReference type="RefSeq" id="XP_013335068.1">
    <property type="nucleotide sequence ID" value="XM_013479614.1"/>
</dbReference>
<dbReference type="VEuPathDB" id="ToxoDB:EMWEY_00050490"/>
<keyword evidence="3" id="KW-1185">Reference proteome</keyword>
<feature type="non-terminal residue" evidence="2">
    <location>
        <position position="172"/>
    </location>
</feature>
<dbReference type="AlphaFoldDB" id="U6M2F8"/>
<protein>
    <submittedName>
        <fullName evidence="2">Uncharacterized protein</fullName>
    </submittedName>
</protein>
<name>U6M2F8_EIMMA</name>
<organism evidence="2 3">
    <name type="scientific">Eimeria maxima</name>
    <name type="common">Coccidian parasite</name>
    <dbReference type="NCBI Taxonomy" id="5804"/>
    <lineage>
        <taxon>Eukaryota</taxon>
        <taxon>Sar</taxon>
        <taxon>Alveolata</taxon>
        <taxon>Apicomplexa</taxon>
        <taxon>Conoidasida</taxon>
        <taxon>Coccidia</taxon>
        <taxon>Eucoccidiorida</taxon>
        <taxon>Eimeriorina</taxon>
        <taxon>Eimeriidae</taxon>
        <taxon>Eimeria</taxon>
    </lineage>
</organism>
<evidence type="ECO:0000256" key="1">
    <source>
        <dbReference type="SAM" id="MobiDB-lite"/>
    </source>
</evidence>
<sequence length="172" mass="17591">MRRALGGVRTPGRWGGGNSGKDAAAGAGAGESSPEQQQQQQQQEGSVQSSGSDGSNEQQQQQQQGSSHNRSVSSSMHSPKGSRVRAHHKPQEGGPGEGEYDSKMWSLVPVKKTSELRENSPTADKSVMGGLFSTRKPKDAGAGLSSGLKSVGKGVAAGAVSLVLLPAVGASQ</sequence>
<feature type="compositionally biased region" description="Low complexity" evidence="1">
    <location>
        <begin position="20"/>
        <end position="78"/>
    </location>
</feature>
<feature type="region of interest" description="Disordered" evidence="1">
    <location>
        <begin position="1"/>
        <end position="144"/>
    </location>
</feature>
<reference evidence="2" key="2">
    <citation type="submission" date="2013-10" db="EMBL/GenBank/DDBJ databases">
        <authorList>
            <person name="Aslett M."/>
        </authorList>
    </citation>
    <scope>NUCLEOTIDE SEQUENCE [LARGE SCALE GENOMIC DNA]</scope>
    <source>
        <strain evidence="2">Weybridge</strain>
    </source>
</reference>
<proteinExistence type="predicted"/>
<dbReference type="Proteomes" id="UP000030763">
    <property type="component" value="Unassembled WGS sequence"/>
</dbReference>
<gene>
    <name evidence="2" type="ORF">EMWEY_00050490</name>
</gene>